<accession>A0ABS1WVY4</accession>
<reference evidence="10 11" key="1">
    <citation type="journal article" date="2021" name="Int. J. Syst. Evol. Microbiol.">
        <title>Steroidobacter gossypii sp. nov., isolated from soil of cotton cropping field.</title>
        <authorList>
            <person name="Huang R."/>
            <person name="Yang S."/>
            <person name="Zhen C."/>
            <person name="Liu W."/>
        </authorList>
    </citation>
    <scope>NUCLEOTIDE SEQUENCE [LARGE SCALE GENOMIC DNA]</scope>
    <source>
        <strain evidence="10 11">S1-65</strain>
    </source>
</reference>
<evidence type="ECO:0000256" key="6">
    <source>
        <dbReference type="ARBA" id="ARBA00023098"/>
    </source>
</evidence>
<comment type="caution">
    <text evidence="10">The sequence shown here is derived from an EMBL/GenBank/DDBJ whole genome shotgun (WGS) entry which is preliminary data.</text>
</comment>
<keyword evidence="6 8" id="KW-0443">Lipid metabolism</keyword>
<dbReference type="EMBL" id="JAEVLS010000002">
    <property type="protein sequence ID" value="MBM0105129.1"/>
    <property type="molecule type" value="Genomic_DNA"/>
</dbReference>
<evidence type="ECO:0000313" key="11">
    <source>
        <dbReference type="Proteomes" id="UP000661077"/>
    </source>
</evidence>
<dbReference type="GO" id="GO:0008897">
    <property type="term" value="F:holo-[acyl-carrier-protein] synthase activity"/>
    <property type="evidence" value="ECO:0007669"/>
    <property type="project" value="UniProtKB-EC"/>
</dbReference>
<comment type="similarity">
    <text evidence="8">Belongs to the P-Pant transferase superfamily. AcpS family.</text>
</comment>
<organism evidence="10 11">
    <name type="scientific">Steroidobacter gossypii</name>
    <dbReference type="NCBI Taxonomy" id="2805490"/>
    <lineage>
        <taxon>Bacteria</taxon>
        <taxon>Pseudomonadati</taxon>
        <taxon>Pseudomonadota</taxon>
        <taxon>Gammaproteobacteria</taxon>
        <taxon>Steroidobacterales</taxon>
        <taxon>Steroidobacteraceae</taxon>
        <taxon>Steroidobacter</taxon>
    </lineage>
</organism>
<comment type="catalytic activity">
    <reaction evidence="8">
        <text>apo-[ACP] + CoA = holo-[ACP] + adenosine 3',5'-bisphosphate + H(+)</text>
        <dbReference type="Rhea" id="RHEA:12068"/>
        <dbReference type="Rhea" id="RHEA-COMP:9685"/>
        <dbReference type="Rhea" id="RHEA-COMP:9690"/>
        <dbReference type="ChEBI" id="CHEBI:15378"/>
        <dbReference type="ChEBI" id="CHEBI:29999"/>
        <dbReference type="ChEBI" id="CHEBI:57287"/>
        <dbReference type="ChEBI" id="CHEBI:58343"/>
        <dbReference type="ChEBI" id="CHEBI:64479"/>
        <dbReference type="EC" id="2.7.8.7"/>
    </reaction>
</comment>
<dbReference type="Pfam" id="PF01648">
    <property type="entry name" value="ACPS"/>
    <property type="match status" value="1"/>
</dbReference>
<dbReference type="Gene3D" id="3.90.470.20">
    <property type="entry name" value="4'-phosphopantetheinyl transferase domain"/>
    <property type="match status" value="1"/>
</dbReference>
<evidence type="ECO:0000256" key="1">
    <source>
        <dbReference type="ARBA" id="ARBA00022516"/>
    </source>
</evidence>
<keyword evidence="8" id="KW-0963">Cytoplasm</keyword>
<evidence type="ECO:0000256" key="3">
    <source>
        <dbReference type="ARBA" id="ARBA00022723"/>
    </source>
</evidence>
<proteinExistence type="inferred from homology"/>
<dbReference type="EC" id="2.7.8.7" evidence="8"/>
<keyword evidence="7 8" id="KW-0275">Fatty acid biosynthesis</keyword>
<gene>
    <name evidence="8" type="primary">acpS</name>
    <name evidence="10" type="ORF">JM946_10225</name>
</gene>
<comment type="cofactor">
    <cofactor evidence="8">
        <name>Mg(2+)</name>
        <dbReference type="ChEBI" id="CHEBI:18420"/>
    </cofactor>
</comment>
<sequence>MIFGIGTDVVQIERIERLHARYGEHFVQRLLLPAELEAFRAQSRSQSRAARFLAMRFAAKEAIVKAMGTGFRHGLWIRDIGVAANEFGRPDIIWSERGQQLRERLGIGEGHITLTDEAGLVVAVAILMRRNV</sequence>
<feature type="binding site" evidence="8">
    <location>
        <position position="8"/>
    </location>
    <ligand>
        <name>Mg(2+)</name>
        <dbReference type="ChEBI" id="CHEBI:18420"/>
    </ligand>
</feature>
<evidence type="ECO:0000256" key="7">
    <source>
        <dbReference type="ARBA" id="ARBA00023160"/>
    </source>
</evidence>
<dbReference type="InterPro" id="IPR004568">
    <property type="entry name" value="Ppantetheine-prot_Trfase_dom"/>
</dbReference>
<dbReference type="InterPro" id="IPR002582">
    <property type="entry name" value="ACPS"/>
</dbReference>
<dbReference type="HAMAP" id="MF_00101">
    <property type="entry name" value="AcpS"/>
    <property type="match status" value="1"/>
</dbReference>
<dbReference type="InterPro" id="IPR008278">
    <property type="entry name" value="4-PPantetheinyl_Trfase_dom"/>
</dbReference>
<feature type="domain" description="4'-phosphopantetheinyl transferase" evidence="9">
    <location>
        <begin position="4"/>
        <end position="108"/>
    </location>
</feature>
<dbReference type="NCBIfam" id="TIGR00516">
    <property type="entry name" value="acpS"/>
    <property type="match status" value="1"/>
</dbReference>
<protein>
    <recommendedName>
        <fullName evidence="8">Holo-[acyl-carrier-protein] synthase</fullName>
        <shortName evidence="8">Holo-ACP synthase</shortName>
        <ecNumber evidence="8">2.7.8.7</ecNumber>
    </recommendedName>
    <alternativeName>
        <fullName evidence="8">4'-phosphopantetheinyl transferase AcpS</fullName>
    </alternativeName>
</protein>
<evidence type="ECO:0000256" key="8">
    <source>
        <dbReference type="HAMAP-Rule" id="MF_00101"/>
    </source>
</evidence>
<keyword evidence="11" id="KW-1185">Reference proteome</keyword>
<evidence type="ECO:0000259" key="9">
    <source>
        <dbReference type="Pfam" id="PF01648"/>
    </source>
</evidence>
<evidence type="ECO:0000313" key="10">
    <source>
        <dbReference type="EMBL" id="MBM0105129.1"/>
    </source>
</evidence>
<dbReference type="NCBIfam" id="TIGR00556">
    <property type="entry name" value="pantethn_trn"/>
    <property type="match status" value="1"/>
</dbReference>
<keyword evidence="4 8" id="KW-0276">Fatty acid metabolism</keyword>
<dbReference type="RefSeq" id="WP_203167191.1">
    <property type="nucleotide sequence ID" value="NZ_JAEVLS010000002.1"/>
</dbReference>
<comment type="subcellular location">
    <subcellularLocation>
        <location evidence="8">Cytoplasm</location>
    </subcellularLocation>
</comment>
<keyword evidence="3 8" id="KW-0479">Metal-binding</keyword>
<keyword evidence="2 8" id="KW-0808">Transferase</keyword>
<keyword evidence="1 8" id="KW-0444">Lipid biosynthesis</keyword>
<name>A0ABS1WVY4_9GAMM</name>
<evidence type="ECO:0000256" key="5">
    <source>
        <dbReference type="ARBA" id="ARBA00022842"/>
    </source>
</evidence>
<dbReference type="Proteomes" id="UP000661077">
    <property type="component" value="Unassembled WGS sequence"/>
</dbReference>
<keyword evidence="5 8" id="KW-0460">Magnesium</keyword>
<feature type="binding site" evidence="8">
    <location>
        <position position="61"/>
    </location>
    <ligand>
        <name>Mg(2+)</name>
        <dbReference type="ChEBI" id="CHEBI:18420"/>
    </ligand>
</feature>
<dbReference type="SUPFAM" id="SSF56214">
    <property type="entry name" value="4'-phosphopantetheinyl transferase"/>
    <property type="match status" value="1"/>
</dbReference>
<evidence type="ECO:0000256" key="2">
    <source>
        <dbReference type="ARBA" id="ARBA00022679"/>
    </source>
</evidence>
<evidence type="ECO:0000256" key="4">
    <source>
        <dbReference type="ARBA" id="ARBA00022832"/>
    </source>
</evidence>
<comment type="function">
    <text evidence="8">Transfers the 4'-phosphopantetheine moiety from coenzyme A to a Ser of acyl-carrier-protein.</text>
</comment>
<dbReference type="InterPro" id="IPR037143">
    <property type="entry name" value="4-PPantetheinyl_Trfase_dom_sf"/>
</dbReference>